<organism evidence="11 12">
    <name type="scientific">Sphingomonas naphthae</name>
    <dbReference type="NCBI Taxonomy" id="1813468"/>
    <lineage>
        <taxon>Bacteria</taxon>
        <taxon>Pseudomonadati</taxon>
        <taxon>Pseudomonadota</taxon>
        <taxon>Alphaproteobacteria</taxon>
        <taxon>Sphingomonadales</taxon>
        <taxon>Sphingomonadaceae</taxon>
        <taxon>Sphingomonas</taxon>
    </lineage>
</organism>
<keyword evidence="6" id="KW-0862">Zinc</keyword>
<dbReference type="Gene3D" id="3.10.450.350">
    <property type="match status" value="1"/>
</dbReference>
<evidence type="ECO:0000256" key="1">
    <source>
        <dbReference type="ARBA" id="ARBA00001947"/>
    </source>
</evidence>
<dbReference type="InterPro" id="IPR050570">
    <property type="entry name" value="Cell_wall_metabolism_enzyme"/>
</dbReference>
<dbReference type="InterPro" id="IPR011055">
    <property type="entry name" value="Dup_hybrid_motif"/>
</dbReference>
<dbReference type="RefSeq" id="WP_273688244.1">
    <property type="nucleotide sequence ID" value="NZ_CP117411.1"/>
</dbReference>
<keyword evidence="12" id="KW-1185">Reference proteome</keyword>
<keyword evidence="5" id="KW-0378">Hydrolase</keyword>
<name>A0ABY7TKJ8_9SPHN</name>
<dbReference type="Pfam" id="PF19425">
    <property type="entry name" value="Csd3_N2"/>
    <property type="match status" value="1"/>
</dbReference>
<dbReference type="SUPFAM" id="SSF51261">
    <property type="entry name" value="Duplicated hybrid motif"/>
    <property type="match status" value="1"/>
</dbReference>
<dbReference type="PANTHER" id="PTHR21666">
    <property type="entry name" value="PEPTIDASE-RELATED"/>
    <property type="match status" value="1"/>
</dbReference>
<dbReference type="CDD" id="cd12797">
    <property type="entry name" value="M23_peptidase"/>
    <property type="match status" value="1"/>
</dbReference>
<dbReference type="PANTHER" id="PTHR21666:SF288">
    <property type="entry name" value="CELL DIVISION PROTEIN YTFB"/>
    <property type="match status" value="1"/>
</dbReference>
<feature type="compositionally biased region" description="Basic and acidic residues" evidence="8">
    <location>
        <begin position="509"/>
        <end position="529"/>
    </location>
</feature>
<dbReference type="EMBL" id="CP117411">
    <property type="protein sequence ID" value="WCT73756.1"/>
    <property type="molecule type" value="Genomic_DNA"/>
</dbReference>
<protein>
    <submittedName>
        <fullName evidence="11">Peptidoglycan DD-metalloendopeptidase family protein</fullName>
    </submittedName>
</protein>
<accession>A0ABY7TKJ8</accession>
<evidence type="ECO:0000256" key="6">
    <source>
        <dbReference type="ARBA" id="ARBA00022833"/>
    </source>
</evidence>
<comment type="cofactor">
    <cofactor evidence="1">
        <name>Zn(2+)</name>
        <dbReference type="ChEBI" id="CHEBI:29105"/>
    </cofactor>
</comment>
<feature type="domain" description="Csd3-like second N-terminal" evidence="10">
    <location>
        <begin position="241"/>
        <end position="360"/>
    </location>
</feature>
<evidence type="ECO:0000259" key="9">
    <source>
        <dbReference type="Pfam" id="PF01551"/>
    </source>
</evidence>
<evidence type="ECO:0000313" key="11">
    <source>
        <dbReference type="EMBL" id="WCT73756.1"/>
    </source>
</evidence>
<evidence type="ECO:0000259" key="10">
    <source>
        <dbReference type="Pfam" id="PF19425"/>
    </source>
</evidence>
<evidence type="ECO:0000256" key="5">
    <source>
        <dbReference type="ARBA" id="ARBA00022801"/>
    </source>
</evidence>
<feature type="region of interest" description="Disordered" evidence="8">
    <location>
        <begin position="501"/>
        <end position="535"/>
    </location>
</feature>
<evidence type="ECO:0000256" key="3">
    <source>
        <dbReference type="ARBA" id="ARBA00022670"/>
    </source>
</evidence>
<dbReference type="Pfam" id="PF01551">
    <property type="entry name" value="Peptidase_M23"/>
    <property type="match status" value="1"/>
</dbReference>
<proteinExistence type="predicted"/>
<reference evidence="11 12" key="1">
    <citation type="submission" date="2023-02" db="EMBL/GenBank/DDBJ databases">
        <title>Genome sequence of Sphingomonas naphthae.</title>
        <authorList>
            <person name="Kim S."/>
            <person name="Heo J."/>
            <person name="Kwon S.-W."/>
        </authorList>
    </citation>
    <scope>NUCLEOTIDE SEQUENCE [LARGE SCALE GENOMIC DNA]</scope>
    <source>
        <strain evidence="11 12">KACC 18716</strain>
    </source>
</reference>
<comment type="subcellular location">
    <subcellularLocation>
        <location evidence="2">Cell envelope</location>
    </subcellularLocation>
</comment>
<evidence type="ECO:0000256" key="7">
    <source>
        <dbReference type="ARBA" id="ARBA00023049"/>
    </source>
</evidence>
<evidence type="ECO:0000313" key="12">
    <source>
        <dbReference type="Proteomes" id="UP001220395"/>
    </source>
</evidence>
<dbReference type="InterPro" id="IPR016047">
    <property type="entry name" value="M23ase_b-sheet_dom"/>
</dbReference>
<keyword evidence="4" id="KW-0479">Metal-binding</keyword>
<dbReference type="Gene3D" id="2.70.70.10">
    <property type="entry name" value="Glucose Permease (Domain IIA)"/>
    <property type="match status" value="1"/>
</dbReference>
<dbReference type="Proteomes" id="UP001220395">
    <property type="component" value="Chromosome"/>
</dbReference>
<evidence type="ECO:0000256" key="4">
    <source>
        <dbReference type="ARBA" id="ARBA00022723"/>
    </source>
</evidence>
<keyword evidence="3" id="KW-0645">Protease</keyword>
<dbReference type="InterPro" id="IPR045834">
    <property type="entry name" value="Csd3_N2"/>
</dbReference>
<evidence type="ECO:0000256" key="8">
    <source>
        <dbReference type="SAM" id="MobiDB-lite"/>
    </source>
</evidence>
<feature type="domain" description="M23ase beta-sheet core" evidence="9">
    <location>
        <begin position="373"/>
        <end position="467"/>
    </location>
</feature>
<evidence type="ECO:0000256" key="2">
    <source>
        <dbReference type="ARBA" id="ARBA00004196"/>
    </source>
</evidence>
<sequence>MYLKHSQGFGQAGVAPTLALDVSLVANPLKQVGSTVRTRVSKSLSRIDDIELVVDLGRRIGSREWWRGLATCTALCVAAGCFAPGFRPLEAPSGPVMGEAEWQEASASAISPLAYGGDTGRRMAPTEAVQRLADTPERPSIDLVATLGQGDGFARVLGRNGVGESEARKVAQLVSGAVELGAIKPGTRMELTLGRRPAKDAPRPLDHLSFRAKLELSLAVERAGPDLRLRRIPIAVDETPLRIQGRVGASLFQSARNAGAPAKAVETYLRALGQHVSVSRDVRSGDRFDLIIAHRRAATGETETGGLLYAGLDKSGKGAKNVRILKWESGGREQWFEASGVGQTKGTMRMPVAGRVTSSFGMRRHPLLGYSRLHKGIDYGAPYGAPIVAATDGVVKFSGWHGGHGKYVQLAHAGGLGTGYGHMSRIVATVGQRVAAGQVIGYVGSTGMSTGPHLHYELYRNGQAINPTSVKFASAPQLAGAELGRFRSTLNRLLATRLNNGAAPVQSAAKEEAKDEPKAKVADKGEPKGKSAKRG</sequence>
<gene>
    <name evidence="11" type="ORF">PQ455_00555</name>
</gene>
<keyword evidence="7" id="KW-0482">Metalloprotease</keyword>